<proteinExistence type="predicted"/>
<name>A0A481YP24_9VIRU</name>
<sequence>MNNLEFDYEAPDRFVGTSGAFEFAVFFGLFWTTKWKI</sequence>
<keyword evidence="1" id="KW-1133">Transmembrane helix</keyword>
<organism evidence="2">
    <name type="scientific">Pithovirus LCDPAC01</name>
    <dbReference type="NCBI Taxonomy" id="2506600"/>
    <lineage>
        <taxon>Viruses</taxon>
        <taxon>Pithoviruses</taxon>
    </lineage>
</organism>
<feature type="transmembrane region" description="Helical" evidence="1">
    <location>
        <begin position="14"/>
        <end position="32"/>
    </location>
</feature>
<dbReference type="EMBL" id="MK500279">
    <property type="protein sequence ID" value="QBK84552.1"/>
    <property type="molecule type" value="Genomic_DNA"/>
</dbReference>
<protein>
    <submittedName>
        <fullName evidence="2">Uncharacterized protein</fullName>
    </submittedName>
</protein>
<gene>
    <name evidence="2" type="ORF">LCDPAC01_00330</name>
</gene>
<accession>A0A481YP24</accession>
<keyword evidence="1" id="KW-0472">Membrane</keyword>
<keyword evidence="1" id="KW-0812">Transmembrane</keyword>
<evidence type="ECO:0000313" key="2">
    <source>
        <dbReference type="EMBL" id="QBK84552.1"/>
    </source>
</evidence>
<evidence type="ECO:0000256" key="1">
    <source>
        <dbReference type="SAM" id="Phobius"/>
    </source>
</evidence>
<reference evidence="2" key="1">
    <citation type="journal article" date="2019" name="MBio">
        <title>Virus Genomes from Deep Sea Sediments Expand the Ocean Megavirome and Support Independent Origins of Viral Gigantism.</title>
        <authorList>
            <person name="Backstrom D."/>
            <person name="Yutin N."/>
            <person name="Jorgensen S.L."/>
            <person name="Dharamshi J."/>
            <person name="Homa F."/>
            <person name="Zaremba-Niedwiedzka K."/>
            <person name="Spang A."/>
            <person name="Wolf Y.I."/>
            <person name="Koonin E.V."/>
            <person name="Ettema T.J."/>
        </authorList>
    </citation>
    <scope>NUCLEOTIDE SEQUENCE</scope>
</reference>